<dbReference type="AlphaFoldDB" id="A0A846HBJ5"/>
<proteinExistence type="predicted"/>
<sequence length="86" mass="9281">MGHRAMGIGLAVRWGGSALVKQRGHVRYPHERLLKGFPGRRAPAVGSADLKHLPSWGIGQWALVIPPCLLVSLSPSPIAPYPSLIR</sequence>
<dbReference type="EMBL" id="JTCM02000049">
    <property type="protein sequence ID" value="NEU74742.1"/>
    <property type="molecule type" value="Genomic_DNA"/>
</dbReference>
<protein>
    <submittedName>
        <fullName evidence="1">Uncharacterized protein</fullName>
    </submittedName>
</protein>
<dbReference type="Proteomes" id="UP000031549">
    <property type="component" value="Unassembled WGS sequence"/>
</dbReference>
<dbReference type="RefSeq" id="WP_163519024.1">
    <property type="nucleotide sequence ID" value="NZ_JTCM02000049.1"/>
</dbReference>
<comment type="caution">
    <text evidence="1">The sequence shown here is derived from an EMBL/GenBank/DDBJ whole genome shotgun (WGS) entry which is preliminary data.</text>
</comment>
<keyword evidence="2" id="KW-1185">Reference proteome</keyword>
<organism evidence="1 2">
    <name type="scientific">Hassallia byssoidea VB512170</name>
    <dbReference type="NCBI Taxonomy" id="1304833"/>
    <lineage>
        <taxon>Bacteria</taxon>
        <taxon>Bacillati</taxon>
        <taxon>Cyanobacteriota</taxon>
        <taxon>Cyanophyceae</taxon>
        <taxon>Nostocales</taxon>
        <taxon>Tolypothrichaceae</taxon>
        <taxon>Hassallia</taxon>
    </lineage>
</organism>
<name>A0A846HBJ5_9CYAN</name>
<accession>A0A846HBJ5</accession>
<gene>
    <name evidence="1" type="ORF">PI95_019820</name>
</gene>
<evidence type="ECO:0000313" key="1">
    <source>
        <dbReference type="EMBL" id="NEU74742.1"/>
    </source>
</evidence>
<evidence type="ECO:0000313" key="2">
    <source>
        <dbReference type="Proteomes" id="UP000031549"/>
    </source>
</evidence>
<reference evidence="1 2" key="1">
    <citation type="journal article" date="2015" name="Genome Announc.">
        <title>Draft Genome Sequence of Cyanobacterium Hassallia byssoidea Strain VB512170, Isolated from Monuments in India.</title>
        <authorList>
            <person name="Singh D."/>
            <person name="Chandrababunaidu M.M."/>
            <person name="Panda A."/>
            <person name="Sen D."/>
            <person name="Bhattacharyya S."/>
            <person name="Adhikary S.P."/>
            <person name="Tripathy S."/>
        </authorList>
    </citation>
    <scope>NUCLEOTIDE SEQUENCE [LARGE SCALE GENOMIC DNA]</scope>
    <source>
        <strain evidence="1 2">VB512170</strain>
    </source>
</reference>